<dbReference type="SUPFAM" id="SSF51905">
    <property type="entry name" value="FAD/NAD(P)-binding domain"/>
    <property type="match status" value="1"/>
</dbReference>
<dbReference type="InterPro" id="IPR023753">
    <property type="entry name" value="FAD/NAD-binding_dom"/>
</dbReference>
<dbReference type="GO" id="GO:0005737">
    <property type="term" value="C:cytoplasm"/>
    <property type="evidence" value="ECO:0007669"/>
    <property type="project" value="TreeGrafter"/>
</dbReference>
<evidence type="ECO:0000313" key="2">
    <source>
        <dbReference type="EMBL" id="RYP07582.1"/>
    </source>
</evidence>
<dbReference type="InterPro" id="IPR036188">
    <property type="entry name" value="FAD/NAD-bd_sf"/>
</dbReference>
<dbReference type="GO" id="GO:0004174">
    <property type="term" value="F:electron-transferring-flavoprotein dehydrogenase activity"/>
    <property type="evidence" value="ECO:0007669"/>
    <property type="project" value="TreeGrafter"/>
</dbReference>
<dbReference type="Proteomes" id="UP000293360">
    <property type="component" value="Unassembled WGS sequence"/>
</dbReference>
<proteinExistence type="predicted"/>
<protein>
    <recommendedName>
        <fullName evidence="1">FAD/NAD(P)-binding domain-containing protein</fullName>
    </recommendedName>
</protein>
<evidence type="ECO:0000313" key="3">
    <source>
        <dbReference type="Proteomes" id="UP000293360"/>
    </source>
</evidence>
<dbReference type="GO" id="GO:0050660">
    <property type="term" value="F:flavin adenine dinucleotide binding"/>
    <property type="evidence" value="ECO:0007669"/>
    <property type="project" value="TreeGrafter"/>
</dbReference>
<gene>
    <name evidence="2" type="ORF">DL764_002409</name>
</gene>
<comment type="caution">
    <text evidence="2">The sequence shown here is derived from an EMBL/GenBank/DDBJ whole genome shotgun (WGS) entry which is preliminary data.</text>
</comment>
<reference evidence="2 3" key="1">
    <citation type="submission" date="2018-06" db="EMBL/GenBank/DDBJ databases">
        <title>Complete Genomes of Monosporascus.</title>
        <authorList>
            <person name="Robinson A.J."/>
            <person name="Natvig D.O."/>
        </authorList>
    </citation>
    <scope>NUCLEOTIDE SEQUENCE [LARGE SCALE GENOMIC DNA]</scope>
    <source>
        <strain evidence="2 3">CBS 110550</strain>
    </source>
</reference>
<accession>A0A4Q4TM80</accession>
<dbReference type="OrthoDB" id="3244603at2759"/>
<dbReference type="Gene3D" id="3.50.50.100">
    <property type="match status" value="1"/>
</dbReference>
<dbReference type="PANTHER" id="PTHR43735:SF5">
    <property type="entry name" value="FAD_NAD(P)-BINDING DOMAIN-CONTAINING PROTEIN"/>
    <property type="match status" value="1"/>
</dbReference>
<dbReference type="AlphaFoldDB" id="A0A4Q4TM80"/>
<organism evidence="2 3">
    <name type="scientific">Monosporascus ibericus</name>
    <dbReference type="NCBI Taxonomy" id="155417"/>
    <lineage>
        <taxon>Eukaryota</taxon>
        <taxon>Fungi</taxon>
        <taxon>Dikarya</taxon>
        <taxon>Ascomycota</taxon>
        <taxon>Pezizomycotina</taxon>
        <taxon>Sordariomycetes</taxon>
        <taxon>Xylariomycetidae</taxon>
        <taxon>Xylariales</taxon>
        <taxon>Xylariales incertae sedis</taxon>
        <taxon>Monosporascus</taxon>
    </lineage>
</organism>
<dbReference type="EMBL" id="QJNU01000090">
    <property type="protein sequence ID" value="RYP07582.1"/>
    <property type="molecule type" value="Genomic_DNA"/>
</dbReference>
<dbReference type="STRING" id="155417.A0A4Q4TM80"/>
<dbReference type="PRINTS" id="PR00411">
    <property type="entry name" value="PNDRDTASEI"/>
</dbReference>
<dbReference type="PANTHER" id="PTHR43735">
    <property type="entry name" value="APOPTOSIS-INDUCING FACTOR 1"/>
    <property type="match status" value="1"/>
</dbReference>
<sequence length="444" mass="48070">MLRKAVLVTRVLVYAVSIGLSGLYRHVLLRANYLKHRISPSAIKVPGGDEEVRNIVIVGASFAGYSAARVLANSLPFLPGKDYRLVVVEPHSHFHFTWVLPRFCVVKDHEHKAFIPYGGYLGPSPPGVLRWTQDHVVSASRDSVRLSSGEEVPYAFLIVATGSGTGSSGDSLPSRVDADGKKDGIQKLKDMQLKIEKARNLVVVGGGAAGVELATDAKDKYPEKKVVIVHSRHAVMHRFGPALQAAALDGLRELGVDVITGERVVAHDAKSGFVTLKGGRRVECDMLINCTGQHPASQLVTDLSPDSVLETGQIRVKPTLQITDESFPNVYACGDVAEAGLPNPNGRSSMRQGMIAAENVLLAIQGKVSRYQYIPHFADGAIALTVGLQYSVAYVRDGDSELLFRVRDKDITLRSGQAWSRLGAKPFEDDTSNLADGDYNPVRT</sequence>
<evidence type="ECO:0000259" key="1">
    <source>
        <dbReference type="Pfam" id="PF07992"/>
    </source>
</evidence>
<dbReference type="Pfam" id="PF07992">
    <property type="entry name" value="Pyr_redox_2"/>
    <property type="match status" value="1"/>
</dbReference>
<dbReference type="PRINTS" id="PR00368">
    <property type="entry name" value="FADPNR"/>
</dbReference>
<keyword evidence="3" id="KW-1185">Reference proteome</keyword>
<feature type="domain" description="FAD/NAD(P)-binding" evidence="1">
    <location>
        <begin position="54"/>
        <end position="343"/>
    </location>
</feature>
<name>A0A4Q4TM80_9PEZI</name>